<evidence type="ECO:0000313" key="3">
    <source>
        <dbReference type="EMBL" id="GAA2493923.1"/>
    </source>
</evidence>
<dbReference type="Gene3D" id="1.10.530.10">
    <property type="match status" value="1"/>
</dbReference>
<organism evidence="3 4">
    <name type="scientific">Streptomyces thermolineatus</name>
    <dbReference type="NCBI Taxonomy" id="44033"/>
    <lineage>
        <taxon>Bacteria</taxon>
        <taxon>Bacillati</taxon>
        <taxon>Actinomycetota</taxon>
        <taxon>Actinomycetes</taxon>
        <taxon>Kitasatosporales</taxon>
        <taxon>Streptomycetaceae</taxon>
        <taxon>Streptomyces</taxon>
    </lineage>
</organism>
<evidence type="ECO:0008006" key="5">
    <source>
        <dbReference type="Google" id="ProtNLM"/>
    </source>
</evidence>
<feature type="compositionally biased region" description="Low complexity" evidence="1">
    <location>
        <begin position="35"/>
        <end position="44"/>
    </location>
</feature>
<dbReference type="EMBL" id="BAAATA010000018">
    <property type="protein sequence ID" value="GAA2493923.1"/>
    <property type="molecule type" value="Genomic_DNA"/>
</dbReference>
<feature type="signal peptide" evidence="2">
    <location>
        <begin position="1"/>
        <end position="29"/>
    </location>
</feature>
<feature type="region of interest" description="Disordered" evidence="1">
    <location>
        <begin position="35"/>
        <end position="98"/>
    </location>
</feature>
<feature type="compositionally biased region" description="Low complexity" evidence="1">
    <location>
        <begin position="89"/>
        <end position="98"/>
    </location>
</feature>
<dbReference type="RefSeq" id="WP_344383903.1">
    <property type="nucleotide sequence ID" value="NZ_BAAATA010000018.1"/>
</dbReference>
<name>A0ABN3M335_9ACTN</name>
<comment type="caution">
    <text evidence="3">The sequence shown here is derived from an EMBL/GenBank/DDBJ whole genome shotgun (WGS) entry which is preliminary data.</text>
</comment>
<keyword evidence="4" id="KW-1185">Reference proteome</keyword>
<feature type="region of interest" description="Disordered" evidence="1">
    <location>
        <begin position="284"/>
        <end position="400"/>
    </location>
</feature>
<protein>
    <recommendedName>
        <fullName evidence="5">Transglycosylase SLT domain-containing protein</fullName>
    </recommendedName>
</protein>
<keyword evidence="2" id="KW-0732">Signal</keyword>
<accession>A0ABN3M335</accession>
<reference evidence="3 4" key="1">
    <citation type="journal article" date="2019" name="Int. J. Syst. Evol. Microbiol.">
        <title>The Global Catalogue of Microorganisms (GCM) 10K type strain sequencing project: providing services to taxonomists for standard genome sequencing and annotation.</title>
        <authorList>
            <consortium name="The Broad Institute Genomics Platform"/>
            <consortium name="The Broad Institute Genome Sequencing Center for Infectious Disease"/>
            <person name="Wu L."/>
            <person name="Ma J."/>
        </authorList>
    </citation>
    <scope>NUCLEOTIDE SEQUENCE [LARGE SCALE GENOMIC DNA]</scope>
    <source>
        <strain evidence="3 4">JCM 6307</strain>
    </source>
</reference>
<proteinExistence type="predicted"/>
<dbReference type="PANTHER" id="PTHR30163:SF8">
    <property type="entry name" value="LYTIC MUREIN TRANSGLYCOSYLASE"/>
    <property type="match status" value="1"/>
</dbReference>
<dbReference type="PANTHER" id="PTHR30163">
    <property type="entry name" value="MEMBRANE-BOUND LYTIC MUREIN TRANSGLYCOSYLASE B"/>
    <property type="match status" value="1"/>
</dbReference>
<feature type="compositionally biased region" description="Pro residues" evidence="1">
    <location>
        <begin position="370"/>
        <end position="386"/>
    </location>
</feature>
<evidence type="ECO:0000313" key="4">
    <source>
        <dbReference type="Proteomes" id="UP001501358"/>
    </source>
</evidence>
<feature type="compositionally biased region" description="Basic and acidic residues" evidence="1">
    <location>
        <begin position="304"/>
        <end position="322"/>
    </location>
</feature>
<feature type="chain" id="PRO_5045626266" description="Transglycosylase SLT domain-containing protein" evidence="2">
    <location>
        <begin position="30"/>
        <end position="416"/>
    </location>
</feature>
<dbReference type="InterPro" id="IPR023346">
    <property type="entry name" value="Lysozyme-like_dom_sf"/>
</dbReference>
<sequence length="416" mass="41476">MSVERHIRRHARRGLGGAAAAVMAMTALTASQAPMSVAAQSAAEPSPPPGPAITGNSPYRTELPPLKADPEPEAAAPSKAPDTPDEAAPEAGAAGSSGIPATVLGAYRRTETVMARAVPGCNLPWELLAAIGKVESGHARNGRVTADGTAAPAILGPQLNGDGFASIPDTDGGRYDGDTAYDRAVGPMQFIPSTWASWGADGNADGVRDPNNIHDATLGAGLYLCADGRNLARAADLDRAVLGYNHSSEYLATVKSWLGFYETGVHRIPDTGATGPVGVGIGVGTDAGGTGSADAGRKPGGKGSEGKKGEKEKGKGKDEKPADSGSGSGKGDGSGKTPSPGAGSGSGRPSSPTPSDPAPAPEPETGTPTAPAPSTPAPSSPAPEPEPAPEEPQEPGCLTPIIEKITGVCLIPLPPS</sequence>
<dbReference type="Proteomes" id="UP001501358">
    <property type="component" value="Unassembled WGS sequence"/>
</dbReference>
<feature type="compositionally biased region" description="Pro residues" evidence="1">
    <location>
        <begin position="351"/>
        <end position="362"/>
    </location>
</feature>
<dbReference type="CDD" id="cd13399">
    <property type="entry name" value="Slt35-like"/>
    <property type="match status" value="1"/>
</dbReference>
<gene>
    <name evidence="3" type="ORF">GCM10010406_32460</name>
</gene>
<evidence type="ECO:0000256" key="2">
    <source>
        <dbReference type="SAM" id="SignalP"/>
    </source>
</evidence>
<evidence type="ECO:0000256" key="1">
    <source>
        <dbReference type="SAM" id="MobiDB-lite"/>
    </source>
</evidence>
<dbReference type="SUPFAM" id="SSF53955">
    <property type="entry name" value="Lysozyme-like"/>
    <property type="match status" value="1"/>
</dbReference>
<dbReference type="InterPro" id="IPR043426">
    <property type="entry name" value="MltB-like"/>
</dbReference>